<sequence length="249" mass="28792">MSIKVILVEDEINIRKILSKVIERTPGFEVVGECDNINDAIAVFNETAPEVVFMDIEINGCNGIDCAKMILDLQPNTKIIFATAHSEYMSNAFELYAFDYLIKPFNIERIEQTLERVKSISEERKSTDHESIDKIIKYECGLDKLIVKGKESISFIDAKDIILIQRENNTTMIYTKQDLYKTSAGLGDIESKLDENQFMRSHKSYIINISQIKKIEPYGRWTFVVLFKDCDVTALMTKEKYEEIKRKFL</sequence>
<evidence type="ECO:0000313" key="7">
    <source>
        <dbReference type="Proteomes" id="UP000199701"/>
    </source>
</evidence>
<feature type="domain" description="Response regulatory" evidence="4">
    <location>
        <begin position="4"/>
        <end position="118"/>
    </location>
</feature>
<dbReference type="GO" id="GO:0000156">
    <property type="term" value="F:phosphorelay response regulator activity"/>
    <property type="evidence" value="ECO:0007669"/>
    <property type="project" value="InterPro"/>
</dbReference>
<evidence type="ECO:0000259" key="4">
    <source>
        <dbReference type="PROSITE" id="PS50110"/>
    </source>
</evidence>
<dbReference type="PROSITE" id="PS50110">
    <property type="entry name" value="RESPONSE_REGULATORY"/>
    <property type="match status" value="1"/>
</dbReference>
<organism evidence="6 7">
    <name type="scientific">[Clostridium] fimetarium</name>
    <dbReference type="NCBI Taxonomy" id="99656"/>
    <lineage>
        <taxon>Bacteria</taxon>
        <taxon>Bacillati</taxon>
        <taxon>Bacillota</taxon>
        <taxon>Clostridia</taxon>
        <taxon>Lachnospirales</taxon>
        <taxon>Lachnospiraceae</taxon>
    </lineage>
</organism>
<accession>A0A1I0RL96</accession>
<dbReference type="SMART" id="SM00850">
    <property type="entry name" value="LytTR"/>
    <property type="match status" value="1"/>
</dbReference>
<name>A0A1I0RL96_9FIRM</name>
<dbReference type="RefSeq" id="WP_092456872.1">
    <property type="nucleotide sequence ID" value="NZ_FOJI01000018.1"/>
</dbReference>
<dbReference type="SUPFAM" id="SSF52172">
    <property type="entry name" value="CheY-like"/>
    <property type="match status" value="1"/>
</dbReference>
<dbReference type="AlphaFoldDB" id="A0A1I0RL96"/>
<dbReference type="Proteomes" id="UP000199701">
    <property type="component" value="Unassembled WGS sequence"/>
</dbReference>
<protein>
    <recommendedName>
        <fullName evidence="1">Stage 0 sporulation protein A homolog</fullName>
    </recommendedName>
</protein>
<keyword evidence="7" id="KW-1185">Reference proteome</keyword>
<feature type="modified residue" description="4-aspartylphosphate" evidence="3">
    <location>
        <position position="55"/>
    </location>
</feature>
<dbReference type="STRING" id="99656.SAMN05421659_11836"/>
<dbReference type="Gene3D" id="2.40.50.1020">
    <property type="entry name" value="LytTr DNA-binding domain"/>
    <property type="match status" value="1"/>
</dbReference>
<reference evidence="6 7" key="1">
    <citation type="submission" date="2016-10" db="EMBL/GenBank/DDBJ databases">
        <authorList>
            <person name="de Groot N.N."/>
        </authorList>
    </citation>
    <scope>NUCLEOTIDE SEQUENCE [LARGE SCALE GENOMIC DNA]</scope>
    <source>
        <strain evidence="6 7">DSM 9179</strain>
    </source>
</reference>
<dbReference type="InterPro" id="IPR011006">
    <property type="entry name" value="CheY-like_superfamily"/>
</dbReference>
<evidence type="ECO:0000313" key="6">
    <source>
        <dbReference type="EMBL" id="SEW41887.1"/>
    </source>
</evidence>
<proteinExistence type="predicted"/>
<dbReference type="PROSITE" id="PS50930">
    <property type="entry name" value="HTH_LYTTR"/>
    <property type="match status" value="1"/>
</dbReference>
<dbReference type="GO" id="GO:0003677">
    <property type="term" value="F:DNA binding"/>
    <property type="evidence" value="ECO:0007669"/>
    <property type="project" value="InterPro"/>
</dbReference>
<dbReference type="Pfam" id="PF00072">
    <property type="entry name" value="Response_reg"/>
    <property type="match status" value="1"/>
</dbReference>
<dbReference type="OrthoDB" id="9809318at2"/>
<dbReference type="PANTHER" id="PTHR37299">
    <property type="entry name" value="TRANSCRIPTIONAL REGULATOR-RELATED"/>
    <property type="match status" value="1"/>
</dbReference>
<gene>
    <name evidence="6" type="ORF">SAMN05421659_11836</name>
</gene>
<dbReference type="Gene3D" id="3.40.50.2300">
    <property type="match status" value="1"/>
</dbReference>
<dbReference type="InterPro" id="IPR007492">
    <property type="entry name" value="LytTR_DNA-bd_dom"/>
</dbReference>
<keyword evidence="3" id="KW-0597">Phosphoprotein</keyword>
<dbReference type="PANTHER" id="PTHR37299:SF1">
    <property type="entry name" value="STAGE 0 SPORULATION PROTEIN A HOMOLOG"/>
    <property type="match status" value="1"/>
</dbReference>
<evidence type="ECO:0000256" key="2">
    <source>
        <dbReference type="ARBA" id="ARBA00024867"/>
    </source>
</evidence>
<dbReference type="EMBL" id="FOJI01000018">
    <property type="protein sequence ID" value="SEW41887.1"/>
    <property type="molecule type" value="Genomic_DNA"/>
</dbReference>
<dbReference type="InterPro" id="IPR001789">
    <property type="entry name" value="Sig_transdc_resp-reg_receiver"/>
</dbReference>
<comment type="function">
    <text evidence="2">May play the central regulatory role in sporulation. It may be an element of the effector pathway responsible for the activation of sporulation genes in response to nutritional stress. Spo0A may act in concert with spo0H (a sigma factor) to control the expression of some genes that are critical to the sporulation process.</text>
</comment>
<evidence type="ECO:0000256" key="3">
    <source>
        <dbReference type="PROSITE-ProRule" id="PRU00169"/>
    </source>
</evidence>
<evidence type="ECO:0000256" key="1">
    <source>
        <dbReference type="ARBA" id="ARBA00018672"/>
    </source>
</evidence>
<dbReference type="Pfam" id="PF04397">
    <property type="entry name" value="LytTR"/>
    <property type="match status" value="1"/>
</dbReference>
<dbReference type="InterPro" id="IPR046947">
    <property type="entry name" value="LytR-like"/>
</dbReference>
<evidence type="ECO:0000259" key="5">
    <source>
        <dbReference type="PROSITE" id="PS50930"/>
    </source>
</evidence>
<dbReference type="SMART" id="SM00448">
    <property type="entry name" value="REC"/>
    <property type="match status" value="1"/>
</dbReference>
<feature type="domain" description="HTH LytTR-type" evidence="5">
    <location>
        <begin position="145"/>
        <end position="249"/>
    </location>
</feature>